<proteinExistence type="predicted"/>
<keyword evidence="2" id="KW-1185">Reference proteome</keyword>
<evidence type="ECO:0000313" key="2">
    <source>
        <dbReference type="Proteomes" id="UP000006729"/>
    </source>
</evidence>
<protein>
    <submittedName>
        <fullName evidence="1">Uncharacterized protein</fullName>
    </submittedName>
</protein>
<sequence>MVNSYKNCDLNECIKSVSQCFPGLPSLDYFSLLFLILPDSLFRFKLICTGLVVQGPVQNHQTTPYIDMDIFHLLNSHAYFPPLQALFSFCHLESSYHHASGLLLRQKTIFHSIRLNLRSSISFLQ</sequence>
<gene>
    <name evidence="1" type="ORF">POPTR_011G149950v4</name>
</gene>
<organism evidence="1 2">
    <name type="scientific">Populus trichocarpa</name>
    <name type="common">Western balsam poplar</name>
    <name type="synonym">Populus balsamifera subsp. trichocarpa</name>
    <dbReference type="NCBI Taxonomy" id="3694"/>
    <lineage>
        <taxon>Eukaryota</taxon>
        <taxon>Viridiplantae</taxon>
        <taxon>Streptophyta</taxon>
        <taxon>Embryophyta</taxon>
        <taxon>Tracheophyta</taxon>
        <taxon>Spermatophyta</taxon>
        <taxon>Magnoliopsida</taxon>
        <taxon>eudicotyledons</taxon>
        <taxon>Gunneridae</taxon>
        <taxon>Pentapetalae</taxon>
        <taxon>rosids</taxon>
        <taxon>fabids</taxon>
        <taxon>Malpighiales</taxon>
        <taxon>Salicaceae</taxon>
        <taxon>Saliceae</taxon>
        <taxon>Populus</taxon>
    </lineage>
</organism>
<accession>A0ACC0SA93</accession>
<reference evidence="1 2" key="1">
    <citation type="journal article" date="2006" name="Science">
        <title>The genome of black cottonwood, Populus trichocarpa (Torr. &amp; Gray).</title>
        <authorList>
            <person name="Tuskan G.A."/>
            <person name="Difazio S."/>
            <person name="Jansson S."/>
            <person name="Bohlmann J."/>
            <person name="Grigoriev I."/>
            <person name="Hellsten U."/>
            <person name="Putnam N."/>
            <person name="Ralph S."/>
            <person name="Rombauts S."/>
            <person name="Salamov A."/>
            <person name="Schein J."/>
            <person name="Sterck L."/>
            <person name="Aerts A."/>
            <person name="Bhalerao R.R."/>
            <person name="Bhalerao R.P."/>
            <person name="Blaudez D."/>
            <person name="Boerjan W."/>
            <person name="Brun A."/>
            <person name="Brunner A."/>
            <person name="Busov V."/>
            <person name="Campbell M."/>
            <person name="Carlson J."/>
            <person name="Chalot M."/>
            <person name="Chapman J."/>
            <person name="Chen G.L."/>
            <person name="Cooper D."/>
            <person name="Coutinho P.M."/>
            <person name="Couturier J."/>
            <person name="Covert S."/>
            <person name="Cronk Q."/>
            <person name="Cunningham R."/>
            <person name="Davis J."/>
            <person name="Degroeve S."/>
            <person name="Dejardin A."/>
            <person name="Depamphilis C."/>
            <person name="Detter J."/>
            <person name="Dirks B."/>
            <person name="Dubchak I."/>
            <person name="Duplessis S."/>
            <person name="Ehlting J."/>
            <person name="Ellis B."/>
            <person name="Gendler K."/>
            <person name="Goodstein D."/>
            <person name="Gribskov M."/>
            <person name="Grimwood J."/>
            <person name="Groover A."/>
            <person name="Gunter L."/>
            <person name="Hamberger B."/>
            <person name="Heinze B."/>
            <person name="Helariutta Y."/>
            <person name="Henrissat B."/>
            <person name="Holligan D."/>
            <person name="Holt R."/>
            <person name="Huang W."/>
            <person name="Islam-Faridi N."/>
            <person name="Jones S."/>
            <person name="Jones-Rhoades M."/>
            <person name="Jorgensen R."/>
            <person name="Joshi C."/>
            <person name="Kangasjarvi J."/>
            <person name="Karlsson J."/>
            <person name="Kelleher C."/>
            <person name="Kirkpatrick R."/>
            <person name="Kirst M."/>
            <person name="Kohler A."/>
            <person name="Kalluri U."/>
            <person name="Larimer F."/>
            <person name="Leebens-Mack J."/>
            <person name="Leple J.C."/>
            <person name="Locascio P."/>
            <person name="Lou Y."/>
            <person name="Lucas S."/>
            <person name="Martin F."/>
            <person name="Montanini B."/>
            <person name="Napoli C."/>
            <person name="Nelson D.R."/>
            <person name="Nelson C."/>
            <person name="Nieminen K."/>
            <person name="Nilsson O."/>
            <person name="Pereda V."/>
            <person name="Peter G."/>
            <person name="Philippe R."/>
            <person name="Pilate G."/>
            <person name="Poliakov A."/>
            <person name="Razumovskaya J."/>
            <person name="Richardson P."/>
            <person name="Rinaldi C."/>
            <person name="Ritland K."/>
            <person name="Rouze P."/>
            <person name="Ryaboy D."/>
            <person name="Schmutz J."/>
            <person name="Schrader J."/>
            <person name="Segerman B."/>
            <person name="Shin H."/>
            <person name="Siddiqui A."/>
            <person name="Sterky F."/>
            <person name="Terry A."/>
            <person name="Tsai C.J."/>
            <person name="Uberbacher E."/>
            <person name="Unneberg P."/>
            <person name="Vahala J."/>
            <person name="Wall K."/>
            <person name="Wessler S."/>
            <person name="Yang G."/>
            <person name="Yin T."/>
            <person name="Douglas C."/>
            <person name="Marra M."/>
            <person name="Sandberg G."/>
            <person name="Van de Peer Y."/>
            <person name="Rokhsar D."/>
        </authorList>
    </citation>
    <scope>NUCLEOTIDE SEQUENCE [LARGE SCALE GENOMIC DNA]</scope>
    <source>
        <strain evidence="2">cv. Nisqually</strain>
    </source>
</reference>
<dbReference type="Proteomes" id="UP000006729">
    <property type="component" value="Chromosome 11"/>
</dbReference>
<comment type="caution">
    <text evidence="1">The sequence shown here is derived from an EMBL/GenBank/DDBJ whole genome shotgun (WGS) entry which is preliminary data.</text>
</comment>
<dbReference type="EMBL" id="CM009300">
    <property type="protein sequence ID" value="KAI9386087.1"/>
    <property type="molecule type" value="Genomic_DNA"/>
</dbReference>
<evidence type="ECO:0000313" key="1">
    <source>
        <dbReference type="EMBL" id="KAI9386087.1"/>
    </source>
</evidence>
<name>A0ACC0SA93_POPTR</name>